<sequence>MPRKSKAQAAATATKSSTKRQTPPPTTTTLAKRPKRQSASQAAPTKSDYFSNESSQSEEKDDDSIVESPGVESSDLDSLPDDEELQVESSFSEGEEGFDEKPKRSHNSASAKKNTTKSGGKAGGKGISSTKSELWRPGVSTGLEAGTQVVIKKPKARDAGETPYTDDTIHPNTLLFLEDLAANNDRGWLKMHDPDYRTSQKDFNSFLEALTQNVVEADDTVPELPVKDIVMRIYRDIRFSKNPTPYKDHFSAAWSRTGRKGPYAVYYLQIKPNGGSCVAGGLWMPEANAIALLRRDIDRRPQRIKAALKNAGIRREFLEGVPDNDAKVVKKFVAQSSQSALKTKPKGFDADHKDIDLLRLKSFTLTRNLDDKEVLGQQGLARISELIATLVPFITYLNSVVMPDDEDEDEVDDNTDEEEGSVEVDD</sequence>
<dbReference type="EMBL" id="WNWR01000092">
    <property type="protein sequence ID" value="KAE9991526.1"/>
    <property type="molecule type" value="Genomic_DNA"/>
</dbReference>
<evidence type="ECO:0000256" key="1">
    <source>
        <dbReference type="SAM" id="MobiDB-lite"/>
    </source>
</evidence>
<feature type="region of interest" description="Disordered" evidence="1">
    <location>
        <begin position="1"/>
        <end position="140"/>
    </location>
</feature>
<feature type="compositionally biased region" description="Low complexity" evidence="1">
    <location>
        <begin position="7"/>
        <end position="31"/>
    </location>
</feature>
<dbReference type="InterPro" id="IPR012808">
    <property type="entry name" value="CHP02453"/>
</dbReference>
<dbReference type="Proteomes" id="UP000490939">
    <property type="component" value="Unassembled WGS sequence"/>
</dbReference>
<feature type="compositionally biased region" description="Polar residues" evidence="1">
    <location>
        <begin position="37"/>
        <end position="50"/>
    </location>
</feature>
<organism evidence="2 3">
    <name type="scientific">Venturia inaequalis</name>
    <name type="common">Apple scab fungus</name>
    <dbReference type="NCBI Taxonomy" id="5025"/>
    <lineage>
        <taxon>Eukaryota</taxon>
        <taxon>Fungi</taxon>
        <taxon>Dikarya</taxon>
        <taxon>Ascomycota</taxon>
        <taxon>Pezizomycotina</taxon>
        <taxon>Dothideomycetes</taxon>
        <taxon>Pleosporomycetidae</taxon>
        <taxon>Venturiales</taxon>
        <taxon>Venturiaceae</taxon>
        <taxon>Venturia</taxon>
    </lineage>
</organism>
<gene>
    <name evidence="2" type="ORF">EG327_011547</name>
</gene>
<name>A0A8H3ZGU3_VENIN</name>
<feature type="compositionally biased region" description="Acidic residues" evidence="1">
    <location>
        <begin position="74"/>
        <end position="86"/>
    </location>
</feature>
<dbReference type="PANTHER" id="PTHR36452">
    <property type="entry name" value="CHROMOSOME 12, WHOLE GENOME SHOTGUN SEQUENCE"/>
    <property type="match status" value="1"/>
</dbReference>
<proteinExistence type="predicted"/>
<evidence type="ECO:0008006" key="4">
    <source>
        <dbReference type="Google" id="ProtNLM"/>
    </source>
</evidence>
<dbReference type="AlphaFoldDB" id="A0A8H3ZGU3"/>
<keyword evidence="3" id="KW-1185">Reference proteome</keyword>
<reference evidence="2 3" key="1">
    <citation type="submission" date="2019-07" db="EMBL/GenBank/DDBJ databases">
        <title>Venturia inaequalis Genome Resource.</title>
        <authorList>
            <person name="Lichtner F.J."/>
        </authorList>
    </citation>
    <scope>NUCLEOTIDE SEQUENCE [LARGE SCALE GENOMIC DNA]</scope>
    <source>
        <strain evidence="2 3">DMI_063113</strain>
    </source>
</reference>
<protein>
    <recommendedName>
        <fullName evidence="4">DUF2461 domain-containing protein</fullName>
    </recommendedName>
</protein>
<dbReference type="PANTHER" id="PTHR36452:SF1">
    <property type="entry name" value="DUF2461 DOMAIN-CONTAINING PROTEIN"/>
    <property type="match status" value="1"/>
</dbReference>
<feature type="compositionally biased region" description="Low complexity" evidence="1">
    <location>
        <begin position="110"/>
        <end position="119"/>
    </location>
</feature>
<feature type="region of interest" description="Disordered" evidence="1">
    <location>
        <begin position="404"/>
        <end position="426"/>
    </location>
</feature>
<accession>A0A8H3ZGU3</accession>
<evidence type="ECO:0000313" key="2">
    <source>
        <dbReference type="EMBL" id="KAE9991526.1"/>
    </source>
</evidence>
<evidence type="ECO:0000313" key="3">
    <source>
        <dbReference type="Proteomes" id="UP000490939"/>
    </source>
</evidence>
<dbReference type="NCBIfam" id="TIGR02453">
    <property type="entry name" value="TIGR02453 family protein"/>
    <property type="match status" value="1"/>
</dbReference>
<comment type="caution">
    <text evidence="2">The sequence shown here is derived from an EMBL/GenBank/DDBJ whole genome shotgun (WGS) entry which is preliminary data.</text>
</comment>
<dbReference type="Pfam" id="PF09365">
    <property type="entry name" value="DUF2461"/>
    <property type="match status" value="1"/>
</dbReference>